<dbReference type="InterPro" id="IPR014729">
    <property type="entry name" value="Rossmann-like_a/b/a_fold"/>
</dbReference>
<dbReference type="RefSeq" id="WP_144731246.1">
    <property type="nucleotide sequence ID" value="NZ_ML675583.1"/>
</dbReference>
<comment type="similarity">
    <text evidence="1">Belongs to the universal stress protein A family.</text>
</comment>
<dbReference type="InterPro" id="IPR006015">
    <property type="entry name" value="Universal_stress_UspA"/>
</dbReference>
<dbReference type="PANTHER" id="PTHR46268:SF6">
    <property type="entry name" value="UNIVERSAL STRESS PROTEIN UP12"/>
    <property type="match status" value="1"/>
</dbReference>
<dbReference type="Proteomes" id="UP000315289">
    <property type="component" value="Unassembled WGS sequence"/>
</dbReference>
<sequence>MFSKILVGIDGSEYSRNAVNYALDLAVKYGSELFLLAIVPSKVHHGDSSGVFGMVAPSYFNEYKKEAEKWFEEIISHINKENTIDSSTRVKSEVITTPFSTPASILNYAEERDVDLIVIGTRGNSGLKKMLLGSVAADVVTYSYCPVLVVK</sequence>
<keyword evidence="4" id="KW-1185">Reference proteome</keyword>
<dbReference type="OrthoDB" id="105697at2157"/>
<dbReference type="PANTHER" id="PTHR46268">
    <property type="entry name" value="STRESS RESPONSE PROTEIN NHAX"/>
    <property type="match status" value="1"/>
</dbReference>
<dbReference type="SUPFAM" id="SSF52402">
    <property type="entry name" value="Adenine nucleotide alpha hydrolases-like"/>
    <property type="match status" value="1"/>
</dbReference>
<dbReference type="Pfam" id="PF00582">
    <property type="entry name" value="Usp"/>
    <property type="match status" value="1"/>
</dbReference>
<dbReference type="AlphaFoldDB" id="A0A557SVF9"/>
<dbReference type="InterPro" id="IPR006016">
    <property type="entry name" value="UspA"/>
</dbReference>
<dbReference type="EMBL" id="VOAH01000007">
    <property type="protein sequence ID" value="TVP40592.1"/>
    <property type="molecule type" value="Genomic_DNA"/>
</dbReference>
<evidence type="ECO:0000313" key="4">
    <source>
        <dbReference type="Proteomes" id="UP000315289"/>
    </source>
</evidence>
<evidence type="ECO:0000256" key="1">
    <source>
        <dbReference type="ARBA" id="ARBA00008791"/>
    </source>
</evidence>
<dbReference type="Gene3D" id="3.40.50.620">
    <property type="entry name" value="HUPs"/>
    <property type="match status" value="1"/>
</dbReference>
<proteinExistence type="inferred from homology"/>
<accession>A0A557SVF9</accession>
<organism evidence="3 4">
    <name type="scientific">Candidatus Nitrosocosmicus arcticus</name>
    <dbReference type="NCBI Taxonomy" id="2035267"/>
    <lineage>
        <taxon>Archaea</taxon>
        <taxon>Nitrososphaerota</taxon>
        <taxon>Nitrososphaeria</taxon>
        <taxon>Nitrososphaerales</taxon>
        <taxon>Nitrososphaeraceae</taxon>
        <taxon>Candidatus Nitrosocosmicus</taxon>
    </lineage>
</organism>
<feature type="domain" description="UspA" evidence="2">
    <location>
        <begin position="1"/>
        <end position="151"/>
    </location>
</feature>
<evidence type="ECO:0000259" key="2">
    <source>
        <dbReference type="Pfam" id="PF00582"/>
    </source>
</evidence>
<evidence type="ECO:0000313" key="3">
    <source>
        <dbReference type="EMBL" id="TVP40592.1"/>
    </source>
</evidence>
<name>A0A557SVF9_9ARCH</name>
<comment type="caution">
    <text evidence="3">The sequence shown here is derived from an EMBL/GenBank/DDBJ whole genome shotgun (WGS) entry which is preliminary data.</text>
</comment>
<dbReference type="CDD" id="cd00293">
    <property type="entry name" value="USP-like"/>
    <property type="match status" value="1"/>
</dbReference>
<gene>
    <name evidence="3" type="primary">uspA2</name>
    <name evidence="3" type="ORF">NARC_70174</name>
</gene>
<protein>
    <submittedName>
        <fullName evidence="3">Nucleotide-binding protein UspA family</fullName>
    </submittedName>
</protein>
<dbReference type="PRINTS" id="PR01438">
    <property type="entry name" value="UNVRSLSTRESS"/>
</dbReference>
<reference evidence="3 4" key="1">
    <citation type="journal article" date="2019" name="Front. Microbiol.">
        <title>Ammonia Oxidation by the Arctic Terrestrial Thaumarchaeote Candidatus Nitrosocosmicus arcticus Is Stimulated by Increasing Temperatures.</title>
        <authorList>
            <person name="Alves R.J.E."/>
            <person name="Kerou M."/>
            <person name="Zappe A."/>
            <person name="Bittner R."/>
            <person name="Abby S.S."/>
            <person name="Schmidt H.A."/>
            <person name="Pfeifer K."/>
            <person name="Schleper C."/>
        </authorList>
    </citation>
    <scope>NUCLEOTIDE SEQUENCE [LARGE SCALE GENOMIC DNA]</scope>
    <source>
        <strain evidence="3 4">Kfb</strain>
    </source>
</reference>